<evidence type="ECO:0000313" key="1">
    <source>
        <dbReference type="EMBL" id="KAF7838669.1"/>
    </source>
</evidence>
<organism evidence="1 2">
    <name type="scientific">Senna tora</name>
    <dbReference type="NCBI Taxonomy" id="362788"/>
    <lineage>
        <taxon>Eukaryota</taxon>
        <taxon>Viridiplantae</taxon>
        <taxon>Streptophyta</taxon>
        <taxon>Embryophyta</taxon>
        <taxon>Tracheophyta</taxon>
        <taxon>Spermatophyta</taxon>
        <taxon>Magnoliopsida</taxon>
        <taxon>eudicotyledons</taxon>
        <taxon>Gunneridae</taxon>
        <taxon>Pentapetalae</taxon>
        <taxon>rosids</taxon>
        <taxon>fabids</taxon>
        <taxon>Fabales</taxon>
        <taxon>Fabaceae</taxon>
        <taxon>Caesalpinioideae</taxon>
        <taxon>Cassia clade</taxon>
        <taxon>Senna</taxon>
    </lineage>
</organism>
<dbReference type="Proteomes" id="UP000634136">
    <property type="component" value="Unassembled WGS sequence"/>
</dbReference>
<keyword evidence="2" id="KW-1185">Reference proteome</keyword>
<name>A0A834X6L0_9FABA</name>
<comment type="caution">
    <text evidence="1">The sequence shown here is derived from an EMBL/GenBank/DDBJ whole genome shotgun (WGS) entry which is preliminary data.</text>
</comment>
<accession>A0A834X6L0</accession>
<evidence type="ECO:0000313" key="2">
    <source>
        <dbReference type="Proteomes" id="UP000634136"/>
    </source>
</evidence>
<dbReference type="EMBL" id="JAAIUW010000003">
    <property type="protein sequence ID" value="KAF7838669.1"/>
    <property type="molecule type" value="Genomic_DNA"/>
</dbReference>
<reference evidence="1" key="1">
    <citation type="submission" date="2020-09" db="EMBL/GenBank/DDBJ databases">
        <title>Genome-Enabled Discovery of Anthraquinone Biosynthesis in Senna tora.</title>
        <authorList>
            <person name="Kang S.-H."/>
            <person name="Pandey R.P."/>
            <person name="Lee C.-M."/>
            <person name="Sim J.-S."/>
            <person name="Jeong J.-T."/>
            <person name="Choi B.-S."/>
            <person name="Jung M."/>
            <person name="Ginzburg D."/>
            <person name="Zhao K."/>
            <person name="Won S.Y."/>
            <person name="Oh T.-J."/>
            <person name="Yu Y."/>
            <person name="Kim N.-H."/>
            <person name="Lee O.R."/>
            <person name="Lee T.-H."/>
            <person name="Bashyal P."/>
            <person name="Kim T.-S."/>
            <person name="Lee W.-H."/>
            <person name="Kawkins C."/>
            <person name="Kim C.-K."/>
            <person name="Kim J.S."/>
            <person name="Ahn B.O."/>
            <person name="Rhee S.Y."/>
            <person name="Sohng J.K."/>
        </authorList>
    </citation>
    <scope>NUCLEOTIDE SEQUENCE</scope>
    <source>
        <tissue evidence="1">Leaf</tissue>
    </source>
</reference>
<gene>
    <name evidence="1" type="ORF">G2W53_007151</name>
</gene>
<protein>
    <submittedName>
        <fullName evidence="1">Uncharacterized protein</fullName>
    </submittedName>
</protein>
<sequence>MAYLNVQLISTKHVDRKIEFISKETNHAFKRETQAL</sequence>
<dbReference type="AlphaFoldDB" id="A0A834X6L0"/>
<proteinExistence type="predicted"/>